<gene>
    <name evidence="1" type="ORF">M9Y10_008416</name>
</gene>
<proteinExistence type="predicted"/>
<accession>A0ABR2IZV5</accession>
<comment type="caution">
    <text evidence="1">The sequence shown here is derived from an EMBL/GenBank/DDBJ whole genome shotgun (WGS) entry which is preliminary data.</text>
</comment>
<evidence type="ECO:0000313" key="1">
    <source>
        <dbReference type="EMBL" id="KAK8870532.1"/>
    </source>
</evidence>
<reference evidence="1 2" key="1">
    <citation type="submission" date="2024-04" db="EMBL/GenBank/DDBJ databases">
        <title>Tritrichomonas musculus Genome.</title>
        <authorList>
            <person name="Alves-Ferreira E."/>
            <person name="Grigg M."/>
            <person name="Lorenzi H."/>
            <person name="Galac M."/>
        </authorList>
    </citation>
    <scope>NUCLEOTIDE SEQUENCE [LARGE SCALE GENOMIC DNA]</scope>
    <source>
        <strain evidence="1 2">EAF2021</strain>
    </source>
</reference>
<name>A0ABR2IZV5_9EUKA</name>
<protein>
    <submittedName>
        <fullName evidence="1">Uncharacterized protein</fullName>
    </submittedName>
</protein>
<dbReference type="Proteomes" id="UP001470230">
    <property type="component" value="Unassembled WGS sequence"/>
</dbReference>
<organism evidence="1 2">
    <name type="scientific">Tritrichomonas musculus</name>
    <dbReference type="NCBI Taxonomy" id="1915356"/>
    <lineage>
        <taxon>Eukaryota</taxon>
        <taxon>Metamonada</taxon>
        <taxon>Parabasalia</taxon>
        <taxon>Tritrichomonadida</taxon>
        <taxon>Tritrichomonadidae</taxon>
        <taxon>Tritrichomonas</taxon>
    </lineage>
</organism>
<dbReference type="EMBL" id="JAPFFF010000014">
    <property type="protein sequence ID" value="KAK8870532.1"/>
    <property type="molecule type" value="Genomic_DNA"/>
</dbReference>
<keyword evidence="2" id="KW-1185">Reference proteome</keyword>
<sequence length="87" mass="10464">MPKFSLQKGKLVSQFKDAFDLKFYVIYDKAKSERLDLEDMDNLLVKLKEILSIKKKDKLIVSEQQKFVNEIINIYNNKHRRNIDQHH</sequence>
<evidence type="ECO:0000313" key="2">
    <source>
        <dbReference type="Proteomes" id="UP001470230"/>
    </source>
</evidence>